<sequence>MAEIYQNIRKKDKISFGGYSYRFDKLSGKDPALSFWRCDVDGCKAARIHMKAGDVVQERGEHLSHAPNLPKVEAAKAVHRMKVQAKIYFRFRPCVTDKSGTCTLIFGLAGSPADFLCHSQDVFL</sequence>
<dbReference type="AlphaFoldDB" id="A0ABD0J515"/>
<name>A0ABD0J515_9CAEN</name>
<proteinExistence type="predicted"/>
<reference evidence="1" key="3">
    <citation type="submission" date="2023-01" db="EMBL/GenBank/DDBJ databases">
        <authorList>
            <person name="Patra A."/>
        </authorList>
    </citation>
    <scope>NUCLEOTIDE SEQUENCE</scope>
    <source>
        <strain evidence="1">Wonlab-2016</strain>
        <tissue evidence="1">Foot muscle</tissue>
    </source>
</reference>
<evidence type="ECO:0000313" key="2">
    <source>
        <dbReference type="EMBL" id="KAK7477497.1"/>
    </source>
</evidence>
<dbReference type="Gene3D" id="2.20.25.240">
    <property type="match status" value="1"/>
</dbReference>
<gene>
    <name evidence="2" type="ORF">BaRGS_00031261</name>
    <name evidence="1" type="ORF">BaRGS_00039090</name>
</gene>
<evidence type="ECO:0008006" key="4">
    <source>
        <dbReference type="Google" id="ProtNLM"/>
    </source>
</evidence>
<protein>
    <recommendedName>
        <fullName evidence="4">FLYWCH-type domain-containing protein</fullName>
    </recommendedName>
</protein>
<keyword evidence="3" id="KW-1185">Reference proteome</keyword>
<dbReference type="Proteomes" id="UP001519460">
    <property type="component" value="Unassembled WGS sequence"/>
</dbReference>
<organism evidence="1 3">
    <name type="scientific">Batillaria attramentaria</name>
    <dbReference type="NCBI Taxonomy" id="370345"/>
    <lineage>
        <taxon>Eukaryota</taxon>
        <taxon>Metazoa</taxon>
        <taxon>Spiralia</taxon>
        <taxon>Lophotrochozoa</taxon>
        <taxon>Mollusca</taxon>
        <taxon>Gastropoda</taxon>
        <taxon>Caenogastropoda</taxon>
        <taxon>Sorbeoconcha</taxon>
        <taxon>Cerithioidea</taxon>
        <taxon>Batillariidae</taxon>
        <taxon>Batillaria</taxon>
    </lineage>
</organism>
<dbReference type="EMBL" id="JACVVK020000663">
    <property type="protein sequence ID" value="KAK7458916.1"/>
    <property type="molecule type" value="Genomic_DNA"/>
</dbReference>
<reference evidence="1" key="1">
    <citation type="submission" date="2020-09" db="EMBL/GenBank/DDBJ databases">
        <authorList>
            <person name="Won Y."/>
        </authorList>
    </citation>
    <scope>NUCLEOTIDE SEQUENCE</scope>
    <source>
        <strain evidence="1">Wonlab-2016</strain>
        <tissue evidence="1">Foot muscle</tissue>
    </source>
</reference>
<reference evidence="1 3" key="2">
    <citation type="journal article" date="2023" name="Sci. Data">
        <title>Genome assembly of the Korean intertidal mud-creeper Batillaria attramentaria.</title>
        <authorList>
            <person name="Patra A.K."/>
            <person name="Ho P.T."/>
            <person name="Jun S."/>
            <person name="Lee S.J."/>
            <person name="Kim Y."/>
            <person name="Won Y.J."/>
        </authorList>
    </citation>
    <scope>NUCLEOTIDE SEQUENCE [LARGE SCALE GENOMIC DNA]</scope>
    <source>
        <strain evidence="1">Wonlab-2016</strain>
    </source>
</reference>
<dbReference type="EMBL" id="JACVVK020000348">
    <property type="protein sequence ID" value="KAK7477497.1"/>
    <property type="molecule type" value="Genomic_DNA"/>
</dbReference>
<evidence type="ECO:0000313" key="3">
    <source>
        <dbReference type="Proteomes" id="UP001519460"/>
    </source>
</evidence>
<evidence type="ECO:0000313" key="1">
    <source>
        <dbReference type="EMBL" id="KAK7458916.1"/>
    </source>
</evidence>
<comment type="caution">
    <text evidence="1">The sequence shown here is derived from an EMBL/GenBank/DDBJ whole genome shotgun (WGS) entry which is preliminary data.</text>
</comment>
<accession>A0ABD0J515</accession>